<sequence>MTDREKRWRVRGQLRRWGNTANLCRRKQAEIAEYIGLIDAAVDTLGAQIISGVPRGTDTSDPTVWAAQRAEALREAYRGRITELQIDICTALDLARHMDEIVTELPPDQQEVIDKRYKRRWGWGRIGAKLYISDRQAQRVEAEAVTRLAEYMDFERME</sequence>
<dbReference type="EMBL" id="BK014941">
    <property type="protein sequence ID" value="DAD83760.1"/>
    <property type="molecule type" value="Genomic_DNA"/>
</dbReference>
<proteinExistence type="predicted"/>
<dbReference type="InterPro" id="IPR013324">
    <property type="entry name" value="RNA_pol_sigma_r3/r4-like"/>
</dbReference>
<dbReference type="Gene3D" id="1.20.140.160">
    <property type="match status" value="1"/>
</dbReference>
<reference evidence="1" key="1">
    <citation type="journal article" date="2021" name="Proc. Natl. Acad. Sci. U.S.A.">
        <title>A Catalog of Tens of Thousands of Viruses from Human Metagenomes Reveals Hidden Associations with Chronic Diseases.</title>
        <authorList>
            <person name="Tisza M.J."/>
            <person name="Buck C.B."/>
        </authorList>
    </citation>
    <scope>NUCLEOTIDE SEQUENCE</scope>
    <source>
        <strain evidence="1">CtI7W9</strain>
    </source>
</reference>
<dbReference type="SUPFAM" id="SSF88659">
    <property type="entry name" value="Sigma3 and sigma4 domains of RNA polymerase sigma factors"/>
    <property type="match status" value="1"/>
</dbReference>
<protein>
    <submittedName>
        <fullName evidence="1">Uncharacterized protein</fullName>
    </submittedName>
</protein>
<accession>A0A8S5MND5</accession>
<name>A0A8S5MND5_9CAUD</name>
<organism evidence="1">
    <name type="scientific">Myoviridae sp. ctI7W9</name>
    <dbReference type="NCBI Taxonomy" id="2826636"/>
    <lineage>
        <taxon>Viruses</taxon>
        <taxon>Duplodnaviria</taxon>
        <taxon>Heunggongvirae</taxon>
        <taxon>Uroviricota</taxon>
        <taxon>Caudoviricetes</taxon>
    </lineage>
</organism>
<evidence type="ECO:0000313" key="1">
    <source>
        <dbReference type="EMBL" id="DAD83760.1"/>
    </source>
</evidence>